<evidence type="ECO:0000256" key="1">
    <source>
        <dbReference type="ARBA" id="ARBA00004141"/>
    </source>
</evidence>
<feature type="transmembrane region" description="Helical" evidence="5">
    <location>
        <begin position="212"/>
        <end position="234"/>
    </location>
</feature>
<feature type="transmembrane region" description="Helical" evidence="5">
    <location>
        <begin position="394"/>
        <end position="414"/>
    </location>
</feature>
<dbReference type="Proteomes" id="UP000799429">
    <property type="component" value="Unassembled WGS sequence"/>
</dbReference>
<protein>
    <submittedName>
        <fullName evidence="7">Zip-domain-containing protein</fullName>
    </submittedName>
</protein>
<comment type="subcellular location">
    <subcellularLocation>
        <location evidence="1">Membrane</location>
        <topology evidence="1">Multi-pass membrane protein</topology>
    </subcellularLocation>
</comment>
<keyword evidence="6" id="KW-0732">Signal</keyword>
<evidence type="ECO:0000256" key="2">
    <source>
        <dbReference type="ARBA" id="ARBA00022692"/>
    </source>
</evidence>
<evidence type="ECO:0000313" key="7">
    <source>
        <dbReference type="EMBL" id="KAF2841052.1"/>
    </source>
</evidence>
<accession>A0A9P4SEG2</accession>
<dbReference type="PANTHER" id="PTHR11040">
    <property type="entry name" value="ZINC/IRON TRANSPORTER"/>
    <property type="match status" value="1"/>
</dbReference>
<dbReference type="OrthoDB" id="448280at2759"/>
<evidence type="ECO:0000256" key="5">
    <source>
        <dbReference type="SAM" id="Phobius"/>
    </source>
</evidence>
<dbReference type="GO" id="GO:0005385">
    <property type="term" value="F:zinc ion transmembrane transporter activity"/>
    <property type="evidence" value="ECO:0007669"/>
    <property type="project" value="TreeGrafter"/>
</dbReference>
<gene>
    <name evidence="7" type="ORF">M501DRAFT_1015037</name>
</gene>
<dbReference type="AlphaFoldDB" id="A0A9P4SEG2"/>
<dbReference type="PANTHER" id="PTHR11040:SF44">
    <property type="entry name" value="PROTEIN ZNTC-RELATED"/>
    <property type="match status" value="1"/>
</dbReference>
<evidence type="ECO:0000256" key="4">
    <source>
        <dbReference type="ARBA" id="ARBA00023136"/>
    </source>
</evidence>
<feature type="transmembrane region" description="Helical" evidence="5">
    <location>
        <begin position="467"/>
        <end position="486"/>
    </location>
</feature>
<feature type="transmembrane region" description="Helical" evidence="5">
    <location>
        <begin position="254"/>
        <end position="277"/>
    </location>
</feature>
<comment type="caution">
    <text evidence="7">The sequence shown here is derived from an EMBL/GenBank/DDBJ whole genome shotgun (WGS) entry which is preliminary data.</text>
</comment>
<dbReference type="Pfam" id="PF02535">
    <property type="entry name" value="Zip"/>
    <property type="match status" value="1"/>
</dbReference>
<reference evidence="7" key="1">
    <citation type="journal article" date="2020" name="Stud. Mycol.">
        <title>101 Dothideomycetes genomes: a test case for predicting lifestyles and emergence of pathogens.</title>
        <authorList>
            <person name="Haridas S."/>
            <person name="Albert R."/>
            <person name="Binder M."/>
            <person name="Bloem J."/>
            <person name="Labutti K."/>
            <person name="Salamov A."/>
            <person name="Andreopoulos B."/>
            <person name="Baker S."/>
            <person name="Barry K."/>
            <person name="Bills G."/>
            <person name="Bluhm B."/>
            <person name="Cannon C."/>
            <person name="Castanera R."/>
            <person name="Culley D."/>
            <person name="Daum C."/>
            <person name="Ezra D."/>
            <person name="Gonzalez J."/>
            <person name="Henrissat B."/>
            <person name="Kuo A."/>
            <person name="Liang C."/>
            <person name="Lipzen A."/>
            <person name="Lutzoni F."/>
            <person name="Magnuson J."/>
            <person name="Mondo S."/>
            <person name="Nolan M."/>
            <person name="Ohm R."/>
            <person name="Pangilinan J."/>
            <person name="Park H.-J."/>
            <person name="Ramirez L."/>
            <person name="Alfaro M."/>
            <person name="Sun H."/>
            <person name="Tritt A."/>
            <person name="Yoshinaga Y."/>
            <person name="Zwiers L.-H."/>
            <person name="Turgeon B."/>
            <person name="Goodwin S."/>
            <person name="Spatafora J."/>
            <person name="Crous P."/>
            <person name="Grigoriev I."/>
        </authorList>
    </citation>
    <scope>NUCLEOTIDE SEQUENCE</scope>
    <source>
        <strain evidence="7">CBS 101060</strain>
    </source>
</reference>
<keyword evidence="4 5" id="KW-0472">Membrane</keyword>
<feature type="transmembrane region" description="Helical" evidence="5">
    <location>
        <begin position="180"/>
        <end position="200"/>
    </location>
</feature>
<feature type="chain" id="PRO_5040186619" evidence="6">
    <location>
        <begin position="24"/>
        <end position="487"/>
    </location>
</feature>
<keyword evidence="8" id="KW-1185">Reference proteome</keyword>
<evidence type="ECO:0000313" key="8">
    <source>
        <dbReference type="Proteomes" id="UP000799429"/>
    </source>
</evidence>
<name>A0A9P4SEG2_9PEZI</name>
<evidence type="ECO:0000256" key="6">
    <source>
        <dbReference type="SAM" id="SignalP"/>
    </source>
</evidence>
<feature type="signal peptide" evidence="6">
    <location>
        <begin position="1"/>
        <end position="23"/>
    </location>
</feature>
<evidence type="ECO:0000256" key="3">
    <source>
        <dbReference type="ARBA" id="ARBA00022989"/>
    </source>
</evidence>
<sequence length="487" mass="51391">MSSLGRNLIKSCALLCCVTVVAAQQTLTLSNCVQSGSIELCQGPGGTTYPFTRSVAPTTTTVEPVSITEGSPPSSSITAVSGCHMHETQQFCIAGTAEYEIIGAPTGTEELPARYTGCHSHGEEIFCIAPDGSEVEIAPEGAHEEGPDCHFHAGVEHCIGGSEEVTCERVDRDYNVPLRIGLLFVILVTSAIGVFSPILVTSFTKIHTTSIIFVGLKQFGAGVIISTAFVHLFTHASLMFGNECLGELKYEATTAAIVMAGIFISFLVEYIGTRFVLWRRSKRAHSPAPGENVEYERNGDGKTVQDGAQIGPVALSHHGHSTPPGSTTEKLNVLVLEAGIIFHSLLIGLTLVVAGDSFFLTLFAVIVFHQMFEGVALGTCIAALPSSVSWSHKLLMATAFMLVTPVGMAIGIGVLNQFNGSDPSTIIAIGTLDAFSAGILVWVGVVEMLASDWMHGVLLQAPVGKTVVALLCLIAGMALMSLLGKWA</sequence>
<dbReference type="InterPro" id="IPR003689">
    <property type="entry name" value="ZIP"/>
</dbReference>
<dbReference type="EMBL" id="MU006092">
    <property type="protein sequence ID" value="KAF2841052.1"/>
    <property type="molecule type" value="Genomic_DNA"/>
</dbReference>
<proteinExistence type="predicted"/>
<dbReference type="GO" id="GO:0005886">
    <property type="term" value="C:plasma membrane"/>
    <property type="evidence" value="ECO:0007669"/>
    <property type="project" value="TreeGrafter"/>
</dbReference>
<keyword evidence="2 5" id="KW-0812">Transmembrane</keyword>
<keyword evidence="3 5" id="KW-1133">Transmembrane helix</keyword>
<feature type="transmembrane region" description="Helical" evidence="5">
    <location>
        <begin position="426"/>
        <end position="446"/>
    </location>
</feature>
<organism evidence="7 8">
    <name type="scientific">Patellaria atrata CBS 101060</name>
    <dbReference type="NCBI Taxonomy" id="1346257"/>
    <lineage>
        <taxon>Eukaryota</taxon>
        <taxon>Fungi</taxon>
        <taxon>Dikarya</taxon>
        <taxon>Ascomycota</taxon>
        <taxon>Pezizomycotina</taxon>
        <taxon>Dothideomycetes</taxon>
        <taxon>Dothideomycetes incertae sedis</taxon>
        <taxon>Patellariales</taxon>
        <taxon>Patellariaceae</taxon>
        <taxon>Patellaria</taxon>
    </lineage>
</organism>